<organism evidence="14 15">
    <name type="scientific">Mizuhopecten yessoensis</name>
    <name type="common">Japanese scallop</name>
    <name type="synonym">Patinopecten yessoensis</name>
    <dbReference type="NCBI Taxonomy" id="6573"/>
    <lineage>
        <taxon>Eukaryota</taxon>
        <taxon>Metazoa</taxon>
        <taxon>Spiralia</taxon>
        <taxon>Lophotrochozoa</taxon>
        <taxon>Mollusca</taxon>
        <taxon>Bivalvia</taxon>
        <taxon>Autobranchia</taxon>
        <taxon>Pteriomorphia</taxon>
        <taxon>Pectinida</taxon>
        <taxon>Pectinoidea</taxon>
        <taxon>Pectinidae</taxon>
        <taxon>Mizuhopecten</taxon>
    </lineage>
</organism>
<keyword evidence="5 11" id="KW-1133">Transmembrane helix</keyword>
<dbReference type="InterPro" id="IPR017983">
    <property type="entry name" value="GPCR_2_secretin-like_CS"/>
</dbReference>
<keyword evidence="9" id="KW-0325">Glycoprotein</keyword>
<reference evidence="14 15" key="1">
    <citation type="journal article" date="2017" name="Nat. Ecol. Evol.">
        <title>Scallop genome provides insights into evolution of bilaterian karyotype and development.</title>
        <authorList>
            <person name="Wang S."/>
            <person name="Zhang J."/>
            <person name="Jiao W."/>
            <person name="Li J."/>
            <person name="Xun X."/>
            <person name="Sun Y."/>
            <person name="Guo X."/>
            <person name="Huan P."/>
            <person name="Dong B."/>
            <person name="Zhang L."/>
            <person name="Hu X."/>
            <person name="Sun X."/>
            <person name="Wang J."/>
            <person name="Zhao C."/>
            <person name="Wang Y."/>
            <person name="Wang D."/>
            <person name="Huang X."/>
            <person name="Wang R."/>
            <person name="Lv J."/>
            <person name="Li Y."/>
            <person name="Zhang Z."/>
            <person name="Liu B."/>
            <person name="Lu W."/>
            <person name="Hui Y."/>
            <person name="Liang J."/>
            <person name="Zhou Z."/>
            <person name="Hou R."/>
            <person name="Li X."/>
            <person name="Liu Y."/>
            <person name="Li H."/>
            <person name="Ning X."/>
            <person name="Lin Y."/>
            <person name="Zhao L."/>
            <person name="Xing Q."/>
            <person name="Dou J."/>
            <person name="Li Y."/>
            <person name="Mao J."/>
            <person name="Guo H."/>
            <person name="Dou H."/>
            <person name="Li T."/>
            <person name="Mu C."/>
            <person name="Jiang W."/>
            <person name="Fu Q."/>
            <person name="Fu X."/>
            <person name="Miao Y."/>
            <person name="Liu J."/>
            <person name="Yu Q."/>
            <person name="Li R."/>
            <person name="Liao H."/>
            <person name="Li X."/>
            <person name="Kong Y."/>
            <person name="Jiang Z."/>
            <person name="Chourrout D."/>
            <person name="Li R."/>
            <person name="Bao Z."/>
        </authorList>
    </citation>
    <scope>NUCLEOTIDE SEQUENCE [LARGE SCALE GENOMIC DNA]</scope>
    <source>
        <strain evidence="14 15">PY_sf001</strain>
    </source>
</reference>
<feature type="domain" description="G-protein coupled receptors family 2 profile 2" evidence="13">
    <location>
        <begin position="157"/>
        <end position="425"/>
    </location>
</feature>
<dbReference type="InterPro" id="IPR050332">
    <property type="entry name" value="GPCR_2"/>
</dbReference>
<feature type="transmembrane region" description="Helical" evidence="11">
    <location>
        <begin position="250"/>
        <end position="274"/>
    </location>
</feature>
<dbReference type="GO" id="GO:0007188">
    <property type="term" value="P:adenylate cyclase-modulating G protein-coupled receptor signaling pathway"/>
    <property type="evidence" value="ECO:0007669"/>
    <property type="project" value="TreeGrafter"/>
</dbReference>
<dbReference type="GO" id="GO:0007166">
    <property type="term" value="P:cell surface receptor signaling pathway"/>
    <property type="evidence" value="ECO:0007669"/>
    <property type="project" value="InterPro"/>
</dbReference>
<sequence length="539" mass="63063">MYCLGVPCYELVILQFVVMVDAFINTTFAAEYGIKEGRVFIGEDDQQREIDRYHIECLKHILYDKPKAGVYCNRTWDEIACWPDTEPGSYAQMPCPHYFHGFYVNNVATKQCMPDGRWFIHPVFNQTWTNYSACFDQEMLTPTSTVPELIRIHMKNIRVMYNIGYGVSLLSLSLAVFVMAYFRKLHCPRNTVHVNLFVSFILRATLSILKETLLVQGLGLRKDVERLPYEDTVLFITEGTHWECKLLFSVFYYVLSASYMWIFVEGIHLHTLIIVSVFSERSSIKYYVILGWGSPFLYIIPWVVVRITKENILCWNTNPTHGYFWIIKGPLVLSIMINFILFLNILRTLFTNMKSPKSQSAKRHKFRRLAKATLVLIPLFGIHYIVFIGFPDQLEPETEVVKLYFEMFFNSFQGLVVAILFCFMNGEVQMELLKRICRKRAYLQYQRYYRASLNPNSSKCACQCHKIENNGMTGNSRQSLYDSDGVQRHYSDGYQNRRTNSCICKWHVDSNGHLLRYNSANKDRRSLVQYDLRRADSCI</sequence>
<dbReference type="PROSITE" id="PS50227">
    <property type="entry name" value="G_PROTEIN_RECEP_F2_3"/>
    <property type="match status" value="1"/>
</dbReference>
<evidence type="ECO:0000313" key="14">
    <source>
        <dbReference type="EMBL" id="OWF39979.1"/>
    </source>
</evidence>
<keyword evidence="10" id="KW-0807">Transducer</keyword>
<dbReference type="GO" id="GO:0005886">
    <property type="term" value="C:plasma membrane"/>
    <property type="evidence" value="ECO:0007669"/>
    <property type="project" value="UniProtKB-SubCell"/>
</dbReference>
<evidence type="ECO:0000256" key="1">
    <source>
        <dbReference type="ARBA" id="ARBA00004651"/>
    </source>
</evidence>
<dbReference type="SMART" id="SM00008">
    <property type="entry name" value="HormR"/>
    <property type="match status" value="1"/>
</dbReference>
<dbReference type="SUPFAM" id="SSF81321">
    <property type="entry name" value="Family A G protein-coupled receptor-like"/>
    <property type="match status" value="1"/>
</dbReference>
<evidence type="ECO:0000256" key="6">
    <source>
        <dbReference type="ARBA" id="ARBA00023040"/>
    </source>
</evidence>
<dbReference type="PRINTS" id="PR00249">
    <property type="entry name" value="GPCRSECRETIN"/>
</dbReference>
<dbReference type="InterPro" id="IPR001879">
    <property type="entry name" value="GPCR_2_extracellular_dom"/>
</dbReference>
<dbReference type="GO" id="GO:0017046">
    <property type="term" value="F:peptide hormone binding"/>
    <property type="evidence" value="ECO:0007669"/>
    <property type="project" value="TreeGrafter"/>
</dbReference>
<proteinExistence type="inferred from homology"/>
<feature type="transmembrane region" description="Helical" evidence="11">
    <location>
        <begin position="159"/>
        <end position="182"/>
    </location>
</feature>
<evidence type="ECO:0000256" key="4">
    <source>
        <dbReference type="ARBA" id="ARBA00022692"/>
    </source>
</evidence>
<comment type="caution">
    <text evidence="14">The sequence shown here is derived from an EMBL/GenBank/DDBJ whole genome shotgun (WGS) entry which is preliminary data.</text>
</comment>
<evidence type="ECO:0000256" key="8">
    <source>
        <dbReference type="ARBA" id="ARBA00023170"/>
    </source>
</evidence>
<evidence type="ECO:0000256" key="5">
    <source>
        <dbReference type="ARBA" id="ARBA00022989"/>
    </source>
</evidence>
<evidence type="ECO:0000313" key="15">
    <source>
        <dbReference type="Proteomes" id="UP000242188"/>
    </source>
</evidence>
<keyword evidence="3" id="KW-1003">Cell membrane</keyword>
<keyword evidence="7 11" id="KW-0472">Membrane</keyword>
<dbReference type="Pfam" id="PF02793">
    <property type="entry name" value="HRM"/>
    <property type="match status" value="1"/>
</dbReference>
<feature type="domain" description="G-protein coupled receptors family 2 profile 1" evidence="12">
    <location>
        <begin position="56"/>
        <end position="138"/>
    </location>
</feature>
<feature type="transmembrane region" description="Helical" evidence="11">
    <location>
        <begin position="407"/>
        <end position="426"/>
    </location>
</feature>
<dbReference type="Gene3D" id="4.10.1240.10">
    <property type="entry name" value="GPCR, family 2, extracellular hormone receptor domain"/>
    <property type="match status" value="1"/>
</dbReference>
<dbReference type="PROSITE" id="PS50261">
    <property type="entry name" value="G_PROTEIN_RECEP_F2_4"/>
    <property type="match status" value="1"/>
</dbReference>
<dbReference type="AlphaFoldDB" id="A0A210PTZ9"/>
<dbReference type="Proteomes" id="UP000242188">
    <property type="component" value="Unassembled WGS sequence"/>
</dbReference>
<dbReference type="PROSITE" id="PS00649">
    <property type="entry name" value="G_PROTEIN_RECEP_F2_1"/>
    <property type="match status" value="1"/>
</dbReference>
<evidence type="ECO:0000256" key="3">
    <source>
        <dbReference type="ARBA" id="ARBA00022475"/>
    </source>
</evidence>
<comment type="subcellular location">
    <subcellularLocation>
        <location evidence="1">Cell membrane</location>
        <topology evidence="1">Multi-pass membrane protein</topology>
    </subcellularLocation>
</comment>
<feature type="transmembrane region" description="Helical" evidence="11">
    <location>
        <begin position="325"/>
        <end position="349"/>
    </location>
</feature>
<evidence type="ECO:0000256" key="9">
    <source>
        <dbReference type="ARBA" id="ARBA00023180"/>
    </source>
</evidence>
<comment type="similarity">
    <text evidence="2">Belongs to the G-protein coupled receptor 2 family.</text>
</comment>
<dbReference type="PANTHER" id="PTHR45620">
    <property type="entry name" value="PDF RECEPTOR-LIKE PROTEIN-RELATED"/>
    <property type="match status" value="1"/>
</dbReference>
<dbReference type="InterPro" id="IPR017981">
    <property type="entry name" value="GPCR_2-like_7TM"/>
</dbReference>
<dbReference type="InterPro" id="IPR000832">
    <property type="entry name" value="GPCR_2_secretin-like"/>
</dbReference>
<dbReference type="EMBL" id="NEDP02005493">
    <property type="protein sequence ID" value="OWF39979.1"/>
    <property type="molecule type" value="Genomic_DNA"/>
</dbReference>
<keyword evidence="4 11" id="KW-0812">Transmembrane</keyword>
<evidence type="ECO:0000256" key="2">
    <source>
        <dbReference type="ARBA" id="ARBA00005314"/>
    </source>
</evidence>
<evidence type="ECO:0000256" key="10">
    <source>
        <dbReference type="ARBA" id="ARBA00023224"/>
    </source>
</evidence>
<evidence type="ECO:0000259" key="12">
    <source>
        <dbReference type="PROSITE" id="PS50227"/>
    </source>
</evidence>
<dbReference type="STRING" id="6573.A0A210PTZ9"/>
<evidence type="ECO:0000256" key="11">
    <source>
        <dbReference type="SAM" id="Phobius"/>
    </source>
</evidence>
<dbReference type="GO" id="GO:0008528">
    <property type="term" value="F:G protein-coupled peptide receptor activity"/>
    <property type="evidence" value="ECO:0007669"/>
    <property type="project" value="TreeGrafter"/>
</dbReference>
<dbReference type="PROSITE" id="PS00650">
    <property type="entry name" value="G_PROTEIN_RECEP_F2_2"/>
    <property type="match status" value="1"/>
</dbReference>
<feature type="transmembrane region" description="Helical" evidence="11">
    <location>
        <begin position="286"/>
        <end position="305"/>
    </location>
</feature>
<protein>
    <submittedName>
        <fullName evidence="14">Parathyroid hormone/parathyroid hormone-related peptide receptor</fullName>
    </submittedName>
</protein>
<dbReference type="PANTHER" id="PTHR45620:SF1">
    <property type="entry name" value="G-PROTEIN COUPLED RECEPTORS FAMILY 2 PROFILE 2 DOMAIN-CONTAINING PROTEIN"/>
    <property type="match status" value="1"/>
</dbReference>
<evidence type="ECO:0000259" key="13">
    <source>
        <dbReference type="PROSITE" id="PS50261"/>
    </source>
</evidence>
<gene>
    <name evidence="14" type="ORF">KP79_PYT19666</name>
</gene>
<keyword evidence="6" id="KW-0297">G-protein coupled receptor</keyword>
<dbReference type="OrthoDB" id="6022368at2759"/>
<keyword evidence="8 14" id="KW-0675">Receptor</keyword>
<dbReference type="SUPFAM" id="SSF111418">
    <property type="entry name" value="Hormone receptor domain"/>
    <property type="match status" value="1"/>
</dbReference>
<name>A0A210PTZ9_MIZYE</name>
<accession>A0A210PTZ9</accession>
<dbReference type="InterPro" id="IPR036445">
    <property type="entry name" value="GPCR_2_extracell_dom_sf"/>
</dbReference>
<dbReference type="Pfam" id="PF00002">
    <property type="entry name" value="7tm_2"/>
    <property type="match status" value="1"/>
</dbReference>
<dbReference type="Gene3D" id="1.20.1070.10">
    <property type="entry name" value="Rhodopsin 7-helix transmembrane proteins"/>
    <property type="match status" value="1"/>
</dbReference>
<feature type="transmembrane region" description="Helical" evidence="11">
    <location>
        <begin position="369"/>
        <end position="387"/>
    </location>
</feature>
<keyword evidence="15" id="KW-1185">Reference proteome</keyword>
<evidence type="ECO:0000256" key="7">
    <source>
        <dbReference type="ARBA" id="ARBA00023136"/>
    </source>
</evidence>